<dbReference type="EMBL" id="JADFTS010000003">
    <property type="protein sequence ID" value="KAF9614527.1"/>
    <property type="molecule type" value="Genomic_DNA"/>
</dbReference>
<dbReference type="InterPro" id="IPR029052">
    <property type="entry name" value="Metallo-depent_PP-like"/>
</dbReference>
<evidence type="ECO:0000313" key="1">
    <source>
        <dbReference type="EMBL" id="KAF9614527.1"/>
    </source>
</evidence>
<dbReference type="Proteomes" id="UP000631114">
    <property type="component" value="Unassembled WGS sequence"/>
</dbReference>
<dbReference type="PANTHER" id="PTHR11668:SF442">
    <property type="entry name" value="SERINE_THREONINE-PROTEIN PHOSPHATASE PP1 ISOZYME 3"/>
    <property type="match status" value="1"/>
</dbReference>
<proteinExistence type="predicted"/>
<comment type="caution">
    <text evidence="1">The sequence shown here is derived from an EMBL/GenBank/DDBJ whole genome shotgun (WGS) entry which is preliminary data.</text>
</comment>
<dbReference type="PANTHER" id="PTHR11668">
    <property type="entry name" value="SERINE/THREONINE PROTEIN PHOSPHATASE"/>
    <property type="match status" value="1"/>
</dbReference>
<organism evidence="1 2">
    <name type="scientific">Coptis chinensis</name>
    <dbReference type="NCBI Taxonomy" id="261450"/>
    <lineage>
        <taxon>Eukaryota</taxon>
        <taxon>Viridiplantae</taxon>
        <taxon>Streptophyta</taxon>
        <taxon>Embryophyta</taxon>
        <taxon>Tracheophyta</taxon>
        <taxon>Spermatophyta</taxon>
        <taxon>Magnoliopsida</taxon>
        <taxon>Ranunculales</taxon>
        <taxon>Ranunculaceae</taxon>
        <taxon>Coptidoideae</taxon>
        <taxon>Coptis</taxon>
    </lineage>
</organism>
<dbReference type="Gene3D" id="3.60.21.10">
    <property type="match status" value="1"/>
</dbReference>
<protein>
    <submittedName>
        <fullName evidence="1">Uncharacterized protein</fullName>
    </submittedName>
</protein>
<keyword evidence="2" id="KW-1185">Reference proteome</keyword>
<dbReference type="GO" id="GO:0004722">
    <property type="term" value="F:protein serine/threonine phosphatase activity"/>
    <property type="evidence" value="ECO:0007669"/>
    <property type="project" value="TreeGrafter"/>
</dbReference>
<sequence length="132" mass="15061">MKMQRSAGIYGFYDECKEDSMSASRKIFTDRFNRYSVAAALIDEKILCMHGGLSPKLKNLNQIRDIQGPVRSRIVVRSVTYSMRSILGLRRRAVKLPPKKDSQVCDSNVITPEPKFMAILSLLYKITRSSRT</sequence>
<reference evidence="1 2" key="1">
    <citation type="submission" date="2020-10" db="EMBL/GenBank/DDBJ databases">
        <title>The Coptis chinensis genome and diversification of protoberbering-type alkaloids.</title>
        <authorList>
            <person name="Wang B."/>
            <person name="Shu S."/>
            <person name="Song C."/>
            <person name="Liu Y."/>
        </authorList>
    </citation>
    <scope>NUCLEOTIDE SEQUENCE [LARGE SCALE GENOMIC DNA]</scope>
    <source>
        <strain evidence="1">HL-2020</strain>
        <tissue evidence="1">Leaf</tissue>
    </source>
</reference>
<dbReference type="SUPFAM" id="SSF56300">
    <property type="entry name" value="Metallo-dependent phosphatases"/>
    <property type="match status" value="1"/>
</dbReference>
<gene>
    <name evidence="1" type="ORF">IFM89_019190</name>
</gene>
<evidence type="ECO:0000313" key="2">
    <source>
        <dbReference type="Proteomes" id="UP000631114"/>
    </source>
</evidence>
<accession>A0A835M300</accession>
<dbReference type="InterPro" id="IPR050341">
    <property type="entry name" value="PP1_catalytic_subunit"/>
</dbReference>
<dbReference type="GO" id="GO:0005737">
    <property type="term" value="C:cytoplasm"/>
    <property type="evidence" value="ECO:0007669"/>
    <property type="project" value="TreeGrafter"/>
</dbReference>
<dbReference type="GO" id="GO:0005634">
    <property type="term" value="C:nucleus"/>
    <property type="evidence" value="ECO:0007669"/>
    <property type="project" value="TreeGrafter"/>
</dbReference>
<name>A0A835M300_9MAGN</name>
<dbReference type="AlphaFoldDB" id="A0A835M300"/>